<dbReference type="GO" id="GO:0008664">
    <property type="term" value="F:RNA 2',3'-cyclic 3'-phosphodiesterase activity"/>
    <property type="evidence" value="ECO:0007669"/>
    <property type="project" value="UniProtKB-EC"/>
</dbReference>
<dbReference type="GO" id="GO:0004113">
    <property type="term" value="F:2',3'-cyclic-nucleotide 3'-phosphodiesterase activity"/>
    <property type="evidence" value="ECO:0007669"/>
    <property type="project" value="InterPro"/>
</dbReference>
<reference evidence="5" key="1">
    <citation type="submission" date="2016-10" db="EMBL/GenBank/DDBJ databases">
        <authorList>
            <person name="Varghese N."/>
            <person name="Submissions S."/>
        </authorList>
    </citation>
    <scope>NUCLEOTIDE SEQUENCE [LARGE SCALE GENOMIC DNA]</scope>
    <source>
        <strain evidence="5">DSM 5918</strain>
    </source>
</reference>
<comment type="function">
    <text evidence="2">Hydrolyzes RNA 2',3'-cyclic phosphodiester to an RNA 2'-phosphomonoester.</text>
</comment>
<dbReference type="PANTHER" id="PTHR35561:SF1">
    <property type="entry name" value="RNA 2',3'-CYCLIC PHOSPHODIESTERASE"/>
    <property type="match status" value="1"/>
</dbReference>
<dbReference type="InterPro" id="IPR004175">
    <property type="entry name" value="RNA_CPDase"/>
</dbReference>
<dbReference type="GO" id="GO:0016874">
    <property type="term" value="F:ligase activity"/>
    <property type="evidence" value="ECO:0007669"/>
    <property type="project" value="UniProtKB-KW"/>
</dbReference>
<evidence type="ECO:0000313" key="5">
    <source>
        <dbReference type="Proteomes" id="UP000198635"/>
    </source>
</evidence>
<dbReference type="PANTHER" id="PTHR35561">
    <property type="entry name" value="RNA 2',3'-CYCLIC PHOSPHODIESTERASE"/>
    <property type="match status" value="1"/>
</dbReference>
<evidence type="ECO:0000256" key="2">
    <source>
        <dbReference type="HAMAP-Rule" id="MF_01940"/>
    </source>
</evidence>
<keyword evidence="5" id="KW-1185">Reference proteome</keyword>
<proteinExistence type="inferred from homology"/>
<dbReference type="HAMAP" id="MF_01940">
    <property type="entry name" value="RNA_CPDase"/>
    <property type="match status" value="1"/>
</dbReference>
<dbReference type="Proteomes" id="UP000198635">
    <property type="component" value="Unassembled WGS sequence"/>
</dbReference>
<comment type="similarity">
    <text evidence="2">Belongs to the 2H phosphoesterase superfamily. ThpR family.</text>
</comment>
<feature type="short sequence motif" description="HXTX 2" evidence="2">
    <location>
        <begin position="126"/>
        <end position="129"/>
    </location>
</feature>
<feature type="active site" description="Proton donor" evidence="2">
    <location>
        <position position="41"/>
    </location>
</feature>
<gene>
    <name evidence="4" type="ORF">SAMN04488082_102224</name>
</gene>
<dbReference type="RefSeq" id="WP_177192998.1">
    <property type="nucleotide sequence ID" value="NZ_FORX01000002.1"/>
</dbReference>
<keyword evidence="1 2" id="KW-0378">Hydrolase</keyword>
<keyword evidence="4" id="KW-0436">Ligase</keyword>
<protein>
    <recommendedName>
        <fullName evidence="2">RNA 2',3'-cyclic phosphodiesterase</fullName>
        <shortName evidence="2">RNA 2',3'-CPDase</shortName>
        <ecNumber evidence="2">3.1.4.58</ecNumber>
    </recommendedName>
</protein>
<comment type="catalytic activity">
    <reaction evidence="2">
        <text>a 3'-end 2',3'-cyclophospho-ribonucleotide-RNA + H2O = a 3'-end 2'-phospho-ribonucleotide-RNA + H(+)</text>
        <dbReference type="Rhea" id="RHEA:11828"/>
        <dbReference type="Rhea" id="RHEA-COMP:10464"/>
        <dbReference type="Rhea" id="RHEA-COMP:17353"/>
        <dbReference type="ChEBI" id="CHEBI:15377"/>
        <dbReference type="ChEBI" id="CHEBI:15378"/>
        <dbReference type="ChEBI" id="CHEBI:83064"/>
        <dbReference type="ChEBI" id="CHEBI:173113"/>
        <dbReference type="EC" id="3.1.4.58"/>
    </reaction>
</comment>
<dbReference type="NCBIfam" id="TIGR02258">
    <property type="entry name" value="2_5_ligase"/>
    <property type="match status" value="1"/>
</dbReference>
<accession>A0A1I3Q668</accession>
<dbReference type="Pfam" id="PF02834">
    <property type="entry name" value="LigT_PEase"/>
    <property type="match status" value="2"/>
</dbReference>
<dbReference type="AlphaFoldDB" id="A0A1I3Q668"/>
<feature type="short sequence motif" description="HXTX 1" evidence="2">
    <location>
        <begin position="41"/>
        <end position="44"/>
    </location>
</feature>
<name>A0A1I3Q668_9BACT</name>
<dbReference type="InterPro" id="IPR014051">
    <property type="entry name" value="Phosphoesterase_HXTX"/>
</dbReference>
<feature type="domain" description="Phosphoesterase HXTX" evidence="3">
    <location>
        <begin position="7"/>
        <end position="90"/>
    </location>
</feature>
<feature type="active site" description="Proton acceptor" evidence="2">
    <location>
        <position position="126"/>
    </location>
</feature>
<evidence type="ECO:0000313" key="4">
    <source>
        <dbReference type="EMBL" id="SFJ29165.1"/>
    </source>
</evidence>
<dbReference type="Gene3D" id="3.90.1140.10">
    <property type="entry name" value="Cyclic phosphodiesterase"/>
    <property type="match status" value="1"/>
</dbReference>
<dbReference type="EC" id="3.1.4.58" evidence="2"/>
<dbReference type="SUPFAM" id="SSF55144">
    <property type="entry name" value="LigT-like"/>
    <property type="match status" value="1"/>
</dbReference>
<organism evidence="4 5">
    <name type="scientific">Desulfomicrobium apsheronum</name>
    <dbReference type="NCBI Taxonomy" id="52560"/>
    <lineage>
        <taxon>Bacteria</taxon>
        <taxon>Pseudomonadati</taxon>
        <taxon>Thermodesulfobacteriota</taxon>
        <taxon>Desulfovibrionia</taxon>
        <taxon>Desulfovibrionales</taxon>
        <taxon>Desulfomicrobiaceae</taxon>
        <taxon>Desulfomicrobium</taxon>
    </lineage>
</organism>
<feature type="domain" description="Phosphoesterase HXTX" evidence="3">
    <location>
        <begin position="95"/>
        <end position="173"/>
    </location>
</feature>
<sequence>MRLFIGIPLPGEYAQIIRQIQAAWKKRLASKVSWVRPELAHVTLRFLGEVDEDKVPVIVQAMQDAARGSFAAQGGAGGFFPAVGAPRVIWIGLRQGREECAAYFEKLDGGLAQAGFSAEQKPFSPHLTVARVKAAARNDEWSGLLVDLKRDWPAFTVSHVVLWQSILKPSGPEYRRVAEVGLAGRS</sequence>
<dbReference type="STRING" id="52560.SAMN04488082_102224"/>
<dbReference type="EMBL" id="FORX01000002">
    <property type="protein sequence ID" value="SFJ29165.1"/>
    <property type="molecule type" value="Genomic_DNA"/>
</dbReference>
<evidence type="ECO:0000259" key="3">
    <source>
        <dbReference type="Pfam" id="PF02834"/>
    </source>
</evidence>
<evidence type="ECO:0000256" key="1">
    <source>
        <dbReference type="ARBA" id="ARBA00022801"/>
    </source>
</evidence>
<dbReference type="InterPro" id="IPR009097">
    <property type="entry name" value="Cyclic_Pdiesterase"/>
</dbReference>